<evidence type="ECO:0000259" key="5">
    <source>
        <dbReference type="PROSITE" id="PS50977"/>
    </source>
</evidence>
<evidence type="ECO:0000313" key="6">
    <source>
        <dbReference type="EMBL" id="MBP2370599.1"/>
    </source>
</evidence>
<dbReference type="SUPFAM" id="SSF48498">
    <property type="entry name" value="Tetracyclin repressor-like, C-terminal domain"/>
    <property type="match status" value="1"/>
</dbReference>
<keyword evidence="1" id="KW-0805">Transcription regulation</keyword>
<name>A0ABS4W4M1_9PSEU</name>
<dbReference type="Pfam" id="PF21597">
    <property type="entry name" value="TetR_C_43"/>
    <property type="match status" value="1"/>
</dbReference>
<accession>A0ABS4W4M1</accession>
<evidence type="ECO:0000256" key="1">
    <source>
        <dbReference type="ARBA" id="ARBA00023015"/>
    </source>
</evidence>
<dbReference type="InterPro" id="IPR001647">
    <property type="entry name" value="HTH_TetR"/>
</dbReference>
<dbReference type="PANTHER" id="PTHR30055">
    <property type="entry name" value="HTH-TYPE TRANSCRIPTIONAL REGULATOR RUTR"/>
    <property type="match status" value="1"/>
</dbReference>
<dbReference type="InterPro" id="IPR009057">
    <property type="entry name" value="Homeodomain-like_sf"/>
</dbReference>
<dbReference type="InterPro" id="IPR050109">
    <property type="entry name" value="HTH-type_TetR-like_transc_reg"/>
</dbReference>
<dbReference type="InterPro" id="IPR049445">
    <property type="entry name" value="TetR_SbtR-like_C"/>
</dbReference>
<organism evidence="6 7">
    <name type="scientific">Pseudonocardia parietis</name>
    <dbReference type="NCBI Taxonomy" id="570936"/>
    <lineage>
        <taxon>Bacteria</taxon>
        <taxon>Bacillati</taxon>
        <taxon>Actinomycetota</taxon>
        <taxon>Actinomycetes</taxon>
        <taxon>Pseudonocardiales</taxon>
        <taxon>Pseudonocardiaceae</taxon>
        <taxon>Pseudonocardia</taxon>
    </lineage>
</organism>
<dbReference type="Gene3D" id="1.10.357.10">
    <property type="entry name" value="Tetracycline Repressor, domain 2"/>
    <property type="match status" value="1"/>
</dbReference>
<dbReference type="InterPro" id="IPR036271">
    <property type="entry name" value="Tet_transcr_reg_TetR-rel_C_sf"/>
</dbReference>
<dbReference type="EMBL" id="JAGINU010000001">
    <property type="protein sequence ID" value="MBP2370599.1"/>
    <property type="molecule type" value="Genomic_DNA"/>
</dbReference>
<keyword evidence="2 4" id="KW-0238">DNA-binding</keyword>
<dbReference type="Proteomes" id="UP001519295">
    <property type="component" value="Unassembled WGS sequence"/>
</dbReference>
<sequence length="197" mass="21083">MPTDTGDTGTRPALRADAARNRELLLAAAVRAFTVASAGGAPPALDRIAKDAGVGIGTLYRHFPNREALVEAVYRNELDRLCAAAAELRTELPADQALRAWMDRFVDYVITKRHLADSLHALVADGRNPFARSRERMVDAVRSLQEAGVADGTLRADVDAADVLVGTSGVCMAVADPEGRTQAGRLLDLLVDGLRPR</sequence>
<evidence type="ECO:0000256" key="3">
    <source>
        <dbReference type="ARBA" id="ARBA00023163"/>
    </source>
</evidence>
<dbReference type="RefSeq" id="WP_210033997.1">
    <property type="nucleotide sequence ID" value="NZ_JAGINU010000001.1"/>
</dbReference>
<comment type="caution">
    <text evidence="6">The sequence shown here is derived from an EMBL/GenBank/DDBJ whole genome shotgun (WGS) entry which is preliminary data.</text>
</comment>
<reference evidence="6 7" key="1">
    <citation type="submission" date="2021-03" db="EMBL/GenBank/DDBJ databases">
        <title>Sequencing the genomes of 1000 actinobacteria strains.</title>
        <authorList>
            <person name="Klenk H.-P."/>
        </authorList>
    </citation>
    <scope>NUCLEOTIDE SEQUENCE [LARGE SCALE GENOMIC DNA]</scope>
    <source>
        <strain evidence="6 7">DSM 45256</strain>
    </source>
</reference>
<evidence type="ECO:0000313" key="7">
    <source>
        <dbReference type="Proteomes" id="UP001519295"/>
    </source>
</evidence>
<dbReference type="PANTHER" id="PTHR30055:SF234">
    <property type="entry name" value="HTH-TYPE TRANSCRIPTIONAL REGULATOR BETI"/>
    <property type="match status" value="1"/>
</dbReference>
<proteinExistence type="predicted"/>
<protein>
    <submittedName>
        <fullName evidence="6">AcrR family transcriptional regulator</fullName>
    </submittedName>
</protein>
<feature type="domain" description="HTH tetR-type" evidence="5">
    <location>
        <begin position="19"/>
        <end position="81"/>
    </location>
</feature>
<dbReference type="Pfam" id="PF00440">
    <property type="entry name" value="TetR_N"/>
    <property type="match status" value="1"/>
</dbReference>
<evidence type="ECO:0000256" key="4">
    <source>
        <dbReference type="PROSITE-ProRule" id="PRU00335"/>
    </source>
</evidence>
<dbReference type="SUPFAM" id="SSF46689">
    <property type="entry name" value="Homeodomain-like"/>
    <property type="match status" value="1"/>
</dbReference>
<evidence type="ECO:0000256" key="2">
    <source>
        <dbReference type="ARBA" id="ARBA00023125"/>
    </source>
</evidence>
<feature type="DNA-binding region" description="H-T-H motif" evidence="4">
    <location>
        <begin position="44"/>
        <end position="63"/>
    </location>
</feature>
<dbReference type="PROSITE" id="PS50977">
    <property type="entry name" value="HTH_TETR_2"/>
    <property type="match status" value="1"/>
</dbReference>
<keyword evidence="3" id="KW-0804">Transcription</keyword>
<keyword evidence="7" id="KW-1185">Reference proteome</keyword>
<gene>
    <name evidence="6" type="ORF">JOF36_006295</name>
</gene>